<keyword evidence="1" id="KW-0732">Signal</keyword>
<keyword evidence="3" id="KW-1185">Reference proteome</keyword>
<evidence type="ECO:0000313" key="2">
    <source>
        <dbReference type="EnsemblMetazoa" id="XP_016840260"/>
    </source>
</evidence>
<proteinExistence type="predicted"/>
<dbReference type="Proteomes" id="UP000002358">
    <property type="component" value="Chromosome 3"/>
</dbReference>
<dbReference type="EnsemblMetazoa" id="XM_031926321">
    <property type="protein sequence ID" value="XP_031782181"/>
    <property type="gene ID" value="LOC107980967"/>
</dbReference>
<name>A0A7M7M233_NASVI</name>
<dbReference type="EnsemblMetazoa" id="XM_016984771">
    <property type="protein sequence ID" value="XP_016840260"/>
    <property type="gene ID" value="LOC107980967"/>
</dbReference>
<dbReference type="AlphaFoldDB" id="A0A7M7M233"/>
<evidence type="ECO:0000313" key="3">
    <source>
        <dbReference type="Proteomes" id="UP000002358"/>
    </source>
</evidence>
<reference evidence="2" key="1">
    <citation type="submission" date="2021-01" db="UniProtKB">
        <authorList>
            <consortium name="EnsemblMetazoa"/>
        </authorList>
    </citation>
    <scope>IDENTIFICATION</scope>
</reference>
<organism evidence="2 3">
    <name type="scientific">Nasonia vitripennis</name>
    <name type="common">Parasitic wasp</name>
    <dbReference type="NCBI Taxonomy" id="7425"/>
    <lineage>
        <taxon>Eukaryota</taxon>
        <taxon>Metazoa</taxon>
        <taxon>Ecdysozoa</taxon>
        <taxon>Arthropoda</taxon>
        <taxon>Hexapoda</taxon>
        <taxon>Insecta</taxon>
        <taxon>Pterygota</taxon>
        <taxon>Neoptera</taxon>
        <taxon>Endopterygota</taxon>
        <taxon>Hymenoptera</taxon>
        <taxon>Apocrita</taxon>
        <taxon>Proctotrupomorpha</taxon>
        <taxon>Chalcidoidea</taxon>
        <taxon>Pteromalidae</taxon>
        <taxon>Pteromalinae</taxon>
        <taxon>Nasonia</taxon>
    </lineage>
</organism>
<dbReference type="KEGG" id="nvi:107980967"/>
<sequence length="171" mass="19366">MMKYLYSNVSFTCILILMYAIVANINAQNNCNQSTCEQFCGIMKLNGTCRQNECDCILGKCNVIFEKTCEYICKKVELKGECNKDGYCICKAELELCYPSDCEQQCMEDVRAKQCMAQGGFVVPGFCMKYGPIKMCTCICNLPGKKNKFSVPLRNHSMFSTIYNAKEVIQI</sequence>
<dbReference type="InParanoid" id="A0A7M7M233"/>
<dbReference type="RefSeq" id="XP_031782181.1">
    <property type="nucleotide sequence ID" value="XM_031926321.1"/>
</dbReference>
<accession>A0A7M7M233</accession>
<feature type="signal peptide" evidence="1">
    <location>
        <begin position="1"/>
        <end position="27"/>
    </location>
</feature>
<evidence type="ECO:0000256" key="1">
    <source>
        <dbReference type="SAM" id="SignalP"/>
    </source>
</evidence>
<protein>
    <submittedName>
        <fullName evidence="2">Uncharacterized protein</fullName>
    </submittedName>
</protein>
<feature type="chain" id="PRO_5036401637" evidence="1">
    <location>
        <begin position="28"/>
        <end position="171"/>
    </location>
</feature>
<dbReference type="GeneID" id="107980967"/>
<dbReference type="RefSeq" id="XP_016840260.1">
    <property type="nucleotide sequence ID" value="XM_016984771.2"/>
</dbReference>